<keyword evidence="1" id="KW-0106">Calcium</keyword>
<dbReference type="GO" id="GO:0005509">
    <property type="term" value="F:calcium ion binding"/>
    <property type="evidence" value="ECO:0007669"/>
    <property type="project" value="UniProtKB-UniRule"/>
</dbReference>
<dbReference type="GO" id="GO:0007156">
    <property type="term" value="P:homophilic cell adhesion via plasma membrane adhesion molecules"/>
    <property type="evidence" value="ECO:0007669"/>
    <property type="project" value="InterPro"/>
</dbReference>
<dbReference type="PROSITE" id="PS50268">
    <property type="entry name" value="CADHERIN_2"/>
    <property type="match status" value="1"/>
</dbReference>
<keyword evidence="3" id="KW-1185">Reference proteome</keyword>
<evidence type="ECO:0000313" key="3">
    <source>
        <dbReference type="Proteomes" id="UP000036681"/>
    </source>
</evidence>
<sequence>QPKSYAIRHEAPIDWLVVDLVFDHFVTTDENVTLQANDWSHNFRIYDYKIAVKQSISHLEGTSLSLDFLSTYGPNQRIFTVYVDVVGRIAVKQSISHLEGTSLSLDFLSTYGPNQRIFTVYVDVVGSDTKPETEIHFEQNIALHYDVNNHADIHYALLSAPPNRTAFTLINRKRIDGNIAQLYLTRRLTITDISKQSFYIHAMDKRTQRSVASARIDIYVDKTQHQPPKFEASRYFTSRSIVQPHASVLRVTAR</sequence>
<protein>
    <submittedName>
        <fullName evidence="4">Cadherin domain-containing protein</fullName>
    </submittedName>
</protein>
<dbReference type="InterPro" id="IPR002126">
    <property type="entry name" value="Cadherin-like_dom"/>
</dbReference>
<evidence type="ECO:0000259" key="2">
    <source>
        <dbReference type="PROSITE" id="PS50268"/>
    </source>
</evidence>
<reference evidence="4" key="1">
    <citation type="submission" date="2017-02" db="UniProtKB">
        <authorList>
            <consortium name="WormBaseParasite"/>
        </authorList>
    </citation>
    <scope>IDENTIFICATION</scope>
</reference>
<dbReference type="GO" id="GO:0016020">
    <property type="term" value="C:membrane"/>
    <property type="evidence" value="ECO:0007669"/>
    <property type="project" value="InterPro"/>
</dbReference>
<evidence type="ECO:0000256" key="1">
    <source>
        <dbReference type="PROSITE-ProRule" id="PRU00043"/>
    </source>
</evidence>
<dbReference type="AlphaFoldDB" id="A0A0M3IKT3"/>
<dbReference type="Proteomes" id="UP000036681">
    <property type="component" value="Unplaced"/>
</dbReference>
<dbReference type="WBParaSite" id="ALUE_0001936001-mRNA-1">
    <property type="protein sequence ID" value="ALUE_0001936001-mRNA-1"/>
    <property type="gene ID" value="ALUE_0001936001"/>
</dbReference>
<proteinExistence type="predicted"/>
<name>A0A0M3IKT3_ASCLU</name>
<evidence type="ECO:0000313" key="4">
    <source>
        <dbReference type="WBParaSite" id="ALUE_0001936001-mRNA-1"/>
    </source>
</evidence>
<dbReference type="SUPFAM" id="SSF49313">
    <property type="entry name" value="Cadherin-like"/>
    <property type="match status" value="1"/>
</dbReference>
<organism evidence="3 4">
    <name type="scientific">Ascaris lumbricoides</name>
    <name type="common">Giant roundworm</name>
    <dbReference type="NCBI Taxonomy" id="6252"/>
    <lineage>
        <taxon>Eukaryota</taxon>
        <taxon>Metazoa</taxon>
        <taxon>Ecdysozoa</taxon>
        <taxon>Nematoda</taxon>
        <taxon>Chromadorea</taxon>
        <taxon>Rhabditida</taxon>
        <taxon>Spirurina</taxon>
        <taxon>Ascaridomorpha</taxon>
        <taxon>Ascaridoidea</taxon>
        <taxon>Ascarididae</taxon>
        <taxon>Ascaris</taxon>
    </lineage>
</organism>
<dbReference type="Gene3D" id="2.60.40.60">
    <property type="entry name" value="Cadherins"/>
    <property type="match status" value="1"/>
</dbReference>
<feature type="domain" description="Cadherin" evidence="2">
    <location>
        <begin position="117"/>
        <end position="230"/>
    </location>
</feature>
<accession>A0A0M3IKT3</accession>
<dbReference type="InterPro" id="IPR015919">
    <property type="entry name" value="Cadherin-like_sf"/>
</dbReference>